<evidence type="ECO:0000256" key="1">
    <source>
        <dbReference type="SAM" id="MobiDB-lite"/>
    </source>
</evidence>
<evidence type="ECO:0000313" key="3">
    <source>
        <dbReference type="Proteomes" id="UP000299102"/>
    </source>
</evidence>
<dbReference type="EMBL" id="BGZK01000051">
    <property type="protein sequence ID" value="GBP12419.1"/>
    <property type="molecule type" value="Genomic_DNA"/>
</dbReference>
<name>A0A4C1TD42_EUMVA</name>
<keyword evidence="3" id="KW-1185">Reference proteome</keyword>
<accession>A0A4C1TD42</accession>
<feature type="region of interest" description="Disordered" evidence="1">
    <location>
        <begin position="46"/>
        <end position="75"/>
    </location>
</feature>
<proteinExistence type="predicted"/>
<sequence>MVGGKREGRRVNPARISAVHGTKIAARVYGYTPAARRVNVRAADVVRRGPAPPPPPPLHAAGKPTPECPQSRRRSPICGGARCEIEAAARETNSRHYSKTSEDATKKSVVRFSWLTSGQIVMKIIWSPSTSCS</sequence>
<protein>
    <submittedName>
        <fullName evidence="2">Uncharacterized protein</fullName>
    </submittedName>
</protein>
<reference evidence="2 3" key="1">
    <citation type="journal article" date="2019" name="Commun. Biol.">
        <title>The bagworm genome reveals a unique fibroin gene that provides high tensile strength.</title>
        <authorList>
            <person name="Kono N."/>
            <person name="Nakamura H."/>
            <person name="Ohtoshi R."/>
            <person name="Tomita M."/>
            <person name="Numata K."/>
            <person name="Arakawa K."/>
        </authorList>
    </citation>
    <scope>NUCLEOTIDE SEQUENCE [LARGE SCALE GENOMIC DNA]</scope>
</reference>
<dbReference type="Proteomes" id="UP000299102">
    <property type="component" value="Unassembled WGS sequence"/>
</dbReference>
<gene>
    <name evidence="2" type="ORF">EVAR_75833_1</name>
</gene>
<organism evidence="2 3">
    <name type="scientific">Eumeta variegata</name>
    <name type="common">Bagworm moth</name>
    <name type="synonym">Eumeta japonica</name>
    <dbReference type="NCBI Taxonomy" id="151549"/>
    <lineage>
        <taxon>Eukaryota</taxon>
        <taxon>Metazoa</taxon>
        <taxon>Ecdysozoa</taxon>
        <taxon>Arthropoda</taxon>
        <taxon>Hexapoda</taxon>
        <taxon>Insecta</taxon>
        <taxon>Pterygota</taxon>
        <taxon>Neoptera</taxon>
        <taxon>Endopterygota</taxon>
        <taxon>Lepidoptera</taxon>
        <taxon>Glossata</taxon>
        <taxon>Ditrysia</taxon>
        <taxon>Tineoidea</taxon>
        <taxon>Psychidae</taxon>
        <taxon>Oiketicinae</taxon>
        <taxon>Eumeta</taxon>
    </lineage>
</organism>
<dbReference type="AlphaFoldDB" id="A0A4C1TD42"/>
<comment type="caution">
    <text evidence="2">The sequence shown here is derived from an EMBL/GenBank/DDBJ whole genome shotgun (WGS) entry which is preliminary data.</text>
</comment>
<evidence type="ECO:0000313" key="2">
    <source>
        <dbReference type="EMBL" id="GBP12419.1"/>
    </source>
</evidence>